<dbReference type="Gene3D" id="3.30.2300.10">
    <property type="entry name" value="THUMP superfamily"/>
    <property type="match status" value="1"/>
</dbReference>
<dbReference type="PROSITE" id="PS51165">
    <property type="entry name" value="THUMP"/>
    <property type="match status" value="1"/>
</dbReference>
<organism>
    <name type="scientific">Serpula lacrymans var. lacrymans (strain S7.9)</name>
    <name type="common">Dry rot fungus</name>
    <dbReference type="NCBI Taxonomy" id="578457"/>
    <lineage>
        <taxon>Eukaryota</taxon>
        <taxon>Fungi</taxon>
        <taxon>Dikarya</taxon>
        <taxon>Basidiomycota</taxon>
        <taxon>Agaricomycotina</taxon>
        <taxon>Agaricomycetes</taxon>
        <taxon>Agaricomycetidae</taxon>
        <taxon>Boletales</taxon>
        <taxon>Coniophorineae</taxon>
        <taxon>Serpulaceae</taxon>
        <taxon>Serpula</taxon>
    </lineage>
</organism>
<keyword evidence="1" id="KW-0694">RNA-binding</keyword>
<feature type="domain" description="THUMP" evidence="3">
    <location>
        <begin position="140"/>
        <end position="251"/>
    </location>
</feature>
<evidence type="ECO:0000256" key="2">
    <source>
        <dbReference type="SAM" id="MobiDB-lite"/>
    </source>
</evidence>
<feature type="region of interest" description="Disordered" evidence="2">
    <location>
        <begin position="1"/>
        <end position="25"/>
    </location>
</feature>
<proteinExistence type="predicted"/>
<dbReference type="KEGG" id="sla:SERLADRAFT_467767"/>
<dbReference type="GO" id="GO:0006400">
    <property type="term" value="P:tRNA modification"/>
    <property type="evidence" value="ECO:0007669"/>
    <property type="project" value="InterPro"/>
</dbReference>
<dbReference type="Pfam" id="PF02926">
    <property type="entry name" value="THUMP"/>
    <property type="match status" value="1"/>
</dbReference>
<dbReference type="RefSeq" id="XP_007318462.1">
    <property type="nucleotide sequence ID" value="XM_007318400.1"/>
</dbReference>
<dbReference type="GeneID" id="18819283"/>
<dbReference type="AlphaFoldDB" id="F8NWW7"/>
<sequence>MTDPRNQMANPRKRKYRSDGTPTWGKPVIDGPGVWVSCVKGKERQSVGELYDLFESVAAEVWPTEGAGRVAEDIADCSDAEELDDDLPVEAQIAKELAAIKRPRKQQRFANCQTNTPCVVFISCKPPVDPVRLVTTHIENVQKTGVARTKYVHRFVPVSGSCTANLPEIRSLCQRVFPPFFAQQIEDDGPSQTYRYKIEIRTRNHNTVPRIDLIQEVAKCMPQNYLVDLNDAQVFVLIELFKSICGVSIVKDYYQLQKFNVMELANIKKAQGDDGTERVREKGKDIAVKEQELREVVRDTDDRV</sequence>
<dbReference type="SUPFAM" id="SSF143437">
    <property type="entry name" value="THUMP domain-like"/>
    <property type="match status" value="1"/>
</dbReference>
<dbReference type="HOGENOM" id="CLU_039352_2_3_1"/>
<evidence type="ECO:0000259" key="3">
    <source>
        <dbReference type="PROSITE" id="PS51165"/>
    </source>
</evidence>
<dbReference type="CDD" id="cd11717">
    <property type="entry name" value="THUMP_THUMPD1_like"/>
    <property type="match status" value="1"/>
</dbReference>
<dbReference type="Proteomes" id="UP000008064">
    <property type="component" value="Unassembled WGS sequence"/>
</dbReference>
<dbReference type="InterPro" id="IPR004114">
    <property type="entry name" value="THUMP_dom"/>
</dbReference>
<dbReference type="OrthoDB" id="367221at2759"/>
<dbReference type="EMBL" id="GL945434">
    <property type="protein sequence ID" value="EGO24443.1"/>
    <property type="molecule type" value="Genomic_DNA"/>
</dbReference>
<name>F8NWW7_SERL9</name>
<evidence type="ECO:0000313" key="4">
    <source>
        <dbReference type="EMBL" id="EGO24443.1"/>
    </source>
</evidence>
<gene>
    <name evidence="4" type="ORF">SERLADRAFT_467767</name>
</gene>
<reference evidence="4" key="1">
    <citation type="submission" date="2011-04" db="EMBL/GenBank/DDBJ databases">
        <title>Evolution of plant cell wall degrading machinery underlies the functional diversity of forest fungi.</title>
        <authorList>
            <consortium name="US DOE Joint Genome Institute (JGI-PGF)"/>
            <person name="Eastwood D.C."/>
            <person name="Floudas D."/>
            <person name="Binder M."/>
            <person name="Majcherczyk A."/>
            <person name="Schneider P."/>
            <person name="Aerts A."/>
            <person name="Asiegbu F.O."/>
            <person name="Baker S.E."/>
            <person name="Barry K."/>
            <person name="Bendiksby M."/>
            <person name="Blumentritt M."/>
            <person name="Coutinho P.M."/>
            <person name="Cullen D."/>
            <person name="Cullen D."/>
            <person name="Gathman A."/>
            <person name="Goodell B."/>
            <person name="Henrissat B."/>
            <person name="Ihrmark K."/>
            <person name="Kauserud H."/>
            <person name="Kohler A."/>
            <person name="LaButti K."/>
            <person name="Lapidus A."/>
            <person name="Lavin J.L."/>
            <person name="Lee Y.-H."/>
            <person name="Lindquist E."/>
            <person name="Lilly W."/>
            <person name="Lucas S."/>
            <person name="Morin E."/>
            <person name="Murat C."/>
            <person name="Oguiza J.A."/>
            <person name="Park J."/>
            <person name="Pisabarro A.G."/>
            <person name="Riley R."/>
            <person name="Rosling A."/>
            <person name="Salamov A."/>
            <person name="Schmidt O."/>
            <person name="Schmutz J."/>
            <person name="Skrede I."/>
            <person name="Stenlid J."/>
            <person name="Wiebenga A."/>
            <person name="Xie X."/>
            <person name="Kues U."/>
            <person name="Hibbett D.S."/>
            <person name="Hoffmeister D."/>
            <person name="Hogberg N."/>
            <person name="Martin F."/>
            <person name="Grigoriev I.V."/>
            <person name="Watkinson S.C."/>
        </authorList>
    </citation>
    <scope>NUCLEOTIDE SEQUENCE</scope>
    <source>
        <strain evidence="4">S7.9</strain>
    </source>
</reference>
<evidence type="ECO:0000256" key="1">
    <source>
        <dbReference type="PROSITE-ProRule" id="PRU00529"/>
    </source>
</evidence>
<protein>
    <recommendedName>
        <fullName evidence="3">THUMP domain-containing protein</fullName>
    </recommendedName>
</protein>
<dbReference type="GO" id="GO:0003723">
    <property type="term" value="F:RNA binding"/>
    <property type="evidence" value="ECO:0007669"/>
    <property type="project" value="UniProtKB-UniRule"/>
</dbReference>
<dbReference type="InterPro" id="IPR040183">
    <property type="entry name" value="THUMPD1-like"/>
</dbReference>
<dbReference type="PANTHER" id="PTHR13452">
    <property type="entry name" value="THUMP DOMAIN CONTAINING PROTEIN 1-RELATED"/>
    <property type="match status" value="1"/>
</dbReference>
<accession>F8NWW7</accession>
<dbReference type="PANTHER" id="PTHR13452:SF10">
    <property type="entry name" value="THUMP DOMAIN-CONTAINING PROTEIN 1"/>
    <property type="match status" value="1"/>
</dbReference>